<accession>A0A366MD48</accession>
<keyword evidence="2" id="KW-1185">Reference proteome</keyword>
<evidence type="ECO:0000313" key="1">
    <source>
        <dbReference type="EMBL" id="RBQ23524.1"/>
    </source>
</evidence>
<dbReference type="AlphaFoldDB" id="A0A366MD48"/>
<comment type="caution">
    <text evidence="1">The sequence shown here is derived from an EMBL/GenBank/DDBJ whole genome shotgun (WGS) entry which is preliminary data.</text>
</comment>
<protein>
    <submittedName>
        <fullName evidence="1">Uncharacterized protein</fullName>
    </submittedName>
</protein>
<sequence>MNHPNLNFAGFIPIKTWYVLQLSAEDIKTMSNTSKHYIDRYNATLKYQLSTNIPSDHDPSNLPYFILTVIGFNGERTTANIRNTIVSYFVERNGNYSIRSLSDEEDIVLTVTFPKSLNHQNILNHHQNQTII</sequence>
<gene>
    <name evidence="1" type="ORF">ALNOE001_08790</name>
</gene>
<organism evidence="1 2">
    <name type="scientific">Candidatus Methanobinarius endosymbioticus</name>
    <dbReference type="NCBI Taxonomy" id="2006182"/>
    <lineage>
        <taxon>Archaea</taxon>
        <taxon>Methanobacteriati</taxon>
        <taxon>Methanobacteriota</taxon>
        <taxon>Methanomada group</taxon>
        <taxon>Methanobacteria</taxon>
        <taxon>Methanobacteriales</taxon>
        <taxon>Methanobacteriaceae</taxon>
        <taxon>Candidatus Methanobinarius</taxon>
    </lineage>
</organism>
<evidence type="ECO:0000313" key="2">
    <source>
        <dbReference type="Proteomes" id="UP000253099"/>
    </source>
</evidence>
<proteinExistence type="predicted"/>
<reference evidence="1 2" key="1">
    <citation type="submission" date="2018-06" db="EMBL/GenBank/DDBJ databases">
        <title>Genomic insight into two independent archaeal endosymbiosis events.</title>
        <authorList>
            <person name="Lind A.E."/>
            <person name="Lewis W.H."/>
            <person name="Spang A."/>
            <person name="Guy L."/>
            <person name="Embley M.T."/>
            <person name="Ettema T.J.G."/>
        </authorList>
    </citation>
    <scope>NUCLEOTIDE SEQUENCE [LARGE SCALE GENOMIC DNA]</scope>
    <source>
        <strain evidence="1">NOE</strain>
    </source>
</reference>
<dbReference type="Proteomes" id="UP000253099">
    <property type="component" value="Unassembled WGS sequence"/>
</dbReference>
<name>A0A366MD48_9EURY</name>
<dbReference type="EMBL" id="NIZT01000024">
    <property type="protein sequence ID" value="RBQ23524.1"/>
    <property type="molecule type" value="Genomic_DNA"/>
</dbReference>